<evidence type="ECO:0000313" key="3">
    <source>
        <dbReference type="Ensembl" id="ENSCINP00000034881.1"/>
    </source>
</evidence>
<keyword evidence="4" id="KW-1185">Reference proteome</keyword>
<dbReference type="Ensembl" id="ENSCINT00000033861.1">
    <property type="protein sequence ID" value="ENSCINP00000034881.1"/>
    <property type="gene ID" value="ENSCING00000019854.1"/>
</dbReference>
<reference evidence="3" key="2">
    <citation type="journal article" date="2008" name="Genome Biol.">
        <title>Improved genome assembly and evidence-based global gene model set for the chordate Ciona intestinalis: new insight into intron and operon populations.</title>
        <authorList>
            <person name="Satou Y."/>
            <person name="Mineta K."/>
            <person name="Ogasawara M."/>
            <person name="Sasakura Y."/>
            <person name="Shoguchi E."/>
            <person name="Ueno K."/>
            <person name="Yamada L."/>
            <person name="Matsumoto J."/>
            <person name="Wasserscheid J."/>
            <person name="Dewar K."/>
            <person name="Wiley G.B."/>
            <person name="Macmil S.L."/>
            <person name="Roe B.A."/>
            <person name="Zeller R.W."/>
            <person name="Hastings K.E."/>
            <person name="Lemaire P."/>
            <person name="Lindquist E."/>
            <person name="Endo T."/>
            <person name="Hotta K."/>
            <person name="Inaba K."/>
        </authorList>
    </citation>
    <scope>NUCLEOTIDE SEQUENCE [LARGE SCALE GENOMIC DNA]</scope>
    <source>
        <strain evidence="3">wild type</strain>
    </source>
</reference>
<dbReference type="AlphaFoldDB" id="H2XYZ7"/>
<dbReference type="HOGENOM" id="CLU_2605335_0_0_1"/>
<reference evidence="4" key="1">
    <citation type="journal article" date="2002" name="Science">
        <title>The draft genome of Ciona intestinalis: insights into chordate and vertebrate origins.</title>
        <authorList>
            <person name="Dehal P."/>
            <person name="Satou Y."/>
            <person name="Campbell R.K."/>
            <person name="Chapman J."/>
            <person name="Degnan B."/>
            <person name="De Tomaso A."/>
            <person name="Davidson B."/>
            <person name="Di Gregorio A."/>
            <person name="Gelpke M."/>
            <person name="Goodstein D.M."/>
            <person name="Harafuji N."/>
            <person name="Hastings K.E."/>
            <person name="Ho I."/>
            <person name="Hotta K."/>
            <person name="Huang W."/>
            <person name="Kawashima T."/>
            <person name="Lemaire P."/>
            <person name="Martinez D."/>
            <person name="Meinertzhagen I.A."/>
            <person name="Necula S."/>
            <person name="Nonaka M."/>
            <person name="Putnam N."/>
            <person name="Rash S."/>
            <person name="Saiga H."/>
            <person name="Satake M."/>
            <person name="Terry A."/>
            <person name="Yamada L."/>
            <person name="Wang H.G."/>
            <person name="Awazu S."/>
            <person name="Azumi K."/>
            <person name="Boore J."/>
            <person name="Branno M."/>
            <person name="Chin-Bow S."/>
            <person name="DeSantis R."/>
            <person name="Doyle S."/>
            <person name="Francino P."/>
            <person name="Keys D.N."/>
            <person name="Haga S."/>
            <person name="Hayashi H."/>
            <person name="Hino K."/>
            <person name="Imai K.S."/>
            <person name="Inaba K."/>
            <person name="Kano S."/>
            <person name="Kobayashi K."/>
            <person name="Kobayashi M."/>
            <person name="Lee B.I."/>
            <person name="Makabe K.W."/>
            <person name="Manohar C."/>
            <person name="Matassi G."/>
            <person name="Medina M."/>
            <person name="Mochizuki Y."/>
            <person name="Mount S."/>
            <person name="Morishita T."/>
            <person name="Miura S."/>
            <person name="Nakayama A."/>
            <person name="Nishizaka S."/>
            <person name="Nomoto H."/>
            <person name="Ohta F."/>
            <person name="Oishi K."/>
            <person name="Rigoutsos I."/>
            <person name="Sano M."/>
            <person name="Sasaki A."/>
            <person name="Sasakura Y."/>
            <person name="Shoguchi E."/>
            <person name="Shin-i T."/>
            <person name="Spagnuolo A."/>
            <person name="Stainier D."/>
            <person name="Suzuki M.M."/>
            <person name="Tassy O."/>
            <person name="Takatori N."/>
            <person name="Tokuoka M."/>
            <person name="Yagi K."/>
            <person name="Yoshizaki F."/>
            <person name="Wada S."/>
            <person name="Zhang C."/>
            <person name="Hyatt P.D."/>
            <person name="Larimer F."/>
            <person name="Detter C."/>
            <person name="Doggett N."/>
            <person name="Glavina T."/>
            <person name="Hawkins T."/>
            <person name="Richardson P."/>
            <person name="Lucas S."/>
            <person name="Kohara Y."/>
            <person name="Levine M."/>
            <person name="Satoh N."/>
            <person name="Rokhsar D.S."/>
        </authorList>
    </citation>
    <scope>NUCLEOTIDE SEQUENCE [LARGE SCALE GENOMIC DNA]</scope>
</reference>
<dbReference type="GeneTree" id="ENSGT00660000097370"/>
<keyword evidence="2" id="KW-0812">Transmembrane</keyword>
<evidence type="ECO:0000256" key="2">
    <source>
        <dbReference type="SAM" id="Phobius"/>
    </source>
</evidence>
<organism evidence="3 4">
    <name type="scientific">Ciona intestinalis</name>
    <name type="common">Transparent sea squirt</name>
    <name type="synonym">Ascidia intestinalis</name>
    <dbReference type="NCBI Taxonomy" id="7719"/>
    <lineage>
        <taxon>Eukaryota</taxon>
        <taxon>Metazoa</taxon>
        <taxon>Chordata</taxon>
        <taxon>Tunicata</taxon>
        <taxon>Ascidiacea</taxon>
        <taxon>Phlebobranchia</taxon>
        <taxon>Cionidae</taxon>
        <taxon>Ciona</taxon>
    </lineage>
</organism>
<dbReference type="Proteomes" id="UP000008144">
    <property type="component" value="Chromosome 5"/>
</dbReference>
<feature type="region of interest" description="Disordered" evidence="1">
    <location>
        <begin position="63"/>
        <end position="82"/>
    </location>
</feature>
<dbReference type="InParanoid" id="H2XYZ7"/>
<evidence type="ECO:0000313" key="4">
    <source>
        <dbReference type="Proteomes" id="UP000008144"/>
    </source>
</evidence>
<accession>H2XYZ7</accession>
<protein>
    <submittedName>
        <fullName evidence="3">Uncharacterized protein</fullName>
    </submittedName>
</protein>
<dbReference type="OMA" id="RSYLYDW"/>
<feature type="transmembrane region" description="Helical" evidence="2">
    <location>
        <begin position="36"/>
        <end position="54"/>
    </location>
</feature>
<evidence type="ECO:0000256" key="1">
    <source>
        <dbReference type="SAM" id="MobiDB-lite"/>
    </source>
</evidence>
<name>H2XYZ7_CIOIN</name>
<keyword evidence="2" id="KW-0472">Membrane</keyword>
<proteinExistence type="predicted"/>
<keyword evidence="2" id="KW-1133">Transmembrane helix</keyword>
<reference evidence="3" key="3">
    <citation type="submission" date="2025-08" db="UniProtKB">
        <authorList>
            <consortium name="Ensembl"/>
        </authorList>
    </citation>
    <scope>IDENTIFICATION</scope>
</reference>
<dbReference type="EMBL" id="EAAA01002228">
    <property type="status" value="NOT_ANNOTATED_CDS"/>
    <property type="molecule type" value="Genomic_DNA"/>
</dbReference>
<sequence>MNLNENTTAHHTLDVGLTKPTTQNAKEIDQSTLTPALVATLSILGVVFILAVLVRMWNRWRKQESDDSIQNSSTRSYLYDWY</sequence>
<reference evidence="3" key="4">
    <citation type="submission" date="2025-09" db="UniProtKB">
        <authorList>
            <consortium name="Ensembl"/>
        </authorList>
    </citation>
    <scope>IDENTIFICATION</scope>
</reference>